<feature type="transmembrane region" description="Helical" evidence="5">
    <location>
        <begin position="314"/>
        <end position="332"/>
    </location>
</feature>
<keyword evidence="3 5" id="KW-1133">Transmembrane helix</keyword>
<comment type="caution">
    <text evidence="7">The sequence shown here is derived from an EMBL/GenBank/DDBJ whole genome shotgun (WGS) entry which is preliminary data.</text>
</comment>
<keyword evidence="2 5" id="KW-0812">Transmembrane</keyword>
<feature type="transmembrane region" description="Helical" evidence="5">
    <location>
        <begin position="80"/>
        <end position="99"/>
    </location>
</feature>
<comment type="subcellular location">
    <subcellularLocation>
        <location evidence="1">Membrane</location>
        <topology evidence="1">Multi-pass membrane protein</topology>
    </subcellularLocation>
</comment>
<dbReference type="Proteomes" id="UP000528608">
    <property type="component" value="Unassembled WGS sequence"/>
</dbReference>
<dbReference type="EMBL" id="JACHJF010000021">
    <property type="protein sequence ID" value="MBB5121817.1"/>
    <property type="molecule type" value="Genomic_DNA"/>
</dbReference>
<sequence length="350" mass="36223">MPVPDAGWGERLRRVWWELWRPTGRADPVAGAVAGFALAVPLLAAVWAGRPAVGASTALPVVLVALPLPAAAGRGERVRILLARTAWLTGAGIYVWLIGPRTWPLVAGVTVAAAAGALAPRVGVIAPLAVLMVGITGSGASPAVPGVEQLAGGLWASSLLLPRWGRPCPDMPAPPSVPAPRPVPAPPRWRHAARLALLVGIVSSLLTLGGRLGGEMHWLVTSILLTTQPTPEATRAKGVKRVLGNTVGGIATALILIPRPDPTAVAVTVGLAGAAAYGGRPANYLYWTLAAPLLLLLLSDYDRQVPWYAAAVRAGLNILGGALALTAARWLWPTHPWRKAPPAEGGPPRA</sequence>
<evidence type="ECO:0000313" key="8">
    <source>
        <dbReference type="Proteomes" id="UP000528608"/>
    </source>
</evidence>
<proteinExistence type="predicted"/>
<reference evidence="7 8" key="1">
    <citation type="submission" date="2020-08" db="EMBL/GenBank/DDBJ databases">
        <title>Genomic Encyclopedia of Type Strains, Phase III (KMG-III): the genomes of soil and plant-associated and newly described type strains.</title>
        <authorList>
            <person name="Whitman W."/>
        </authorList>
    </citation>
    <scope>NUCLEOTIDE SEQUENCE [LARGE SCALE GENOMIC DNA]</scope>
    <source>
        <strain evidence="7 8">CECT 3259</strain>
    </source>
</reference>
<organism evidence="7 8">
    <name type="scientific">Streptomyces eurocidicus</name>
    <name type="common">Streptoverticillium eurocidicus</name>
    <dbReference type="NCBI Taxonomy" id="66423"/>
    <lineage>
        <taxon>Bacteria</taxon>
        <taxon>Bacillati</taxon>
        <taxon>Actinomycetota</taxon>
        <taxon>Actinomycetes</taxon>
        <taxon>Kitasatosporales</taxon>
        <taxon>Streptomycetaceae</taxon>
        <taxon>Streptomyces</taxon>
    </lineage>
</organism>
<dbReference type="OrthoDB" id="4726090at2"/>
<feature type="transmembrane region" description="Helical" evidence="5">
    <location>
        <begin position="195"/>
        <end position="214"/>
    </location>
</feature>
<dbReference type="RefSeq" id="WP_146045481.1">
    <property type="nucleotide sequence ID" value="NZ_JACHJF010000021.1"/>
</dbReference>
<dbReference type="AlphaFoldDB" id="A0A7W8F4K3"/>
<evidence type="ECO:0000259" key="6">
    <source>
        <dbReference type="Pfam" id="PF13515"/>
    </source>
</evidence>
<dbReference type="InterPro" id="IPR049453">
    <property type="entry name" value="Memb_transporter_dom"/>
</dbReference>
<feature type="transmembrane region" description="Helical" evidence="5">
    <location>
        <begin position="105"/>
        <end position="131"/>
    </location>
</feature>
<keyword evidence="4 5" id="KW-0472">Membrane</keyword>
<feature type="transmembrane region" description="Helical" evidence="5">
    <location>
        <begin position="284"/>
        <end position="302"/>
    </location>
</feature>
<protein>
    <recommendedName>
        <fullName evidence="6">Integral membrane bound transporter domain-containing protein</fullName>
    </recommendedName>
</protein>
<name>A0A7W8F4K3_STREU</name>
<evidence type="ECO:0000256" key="1">
    <source>
        <dbReference type="ARBA" id="ARBA00004141"/>
    </source>
</evidence>
<evidence type="ECO:0000256" key="2">
    <source>
        <dbReference type="ARBA" id="ARBA00022692"/>
    </source>
</evidence>
<evidence type="ECO:0000256" key="4">
    <source>
        <dbReference type="ARBA" id="ARBA00023136"/>
    </source>
</evidence>
<feature type="domain" description="Integral membrane bound transporter" evidence="6">
    <location>
        <begin position="208"/>
        <end position="326"/>
    </location>
</feature>
<feature type="transmembrane region" description="Helical" evidence="5">
    <location>
        <begin position="29"/>
        <end position="47"/>
    </location>
</feature>
<evidence type="ECO:0000256" key="5">
    <source>
        <dbReference type="SAM" id="Phobius"/>
    </source>
</evidence>
<dbReference type="GO" id="GO:0016020">
    <property type="term" value="C:membrane"/>
    <property type="evidence" value="ECO:0007669"/>
    <property type="project" value="UniProtKB-SubCell"/>
</dbReference>
<evidence type="ECO:0000313" key="7">
    <source>
        <dbReference type="EMBL" id="MBB5121817.1"/>
    </source>
</evidence>
<accession>A0A7W8F4K3</accession>
<evidence type="ECO:0000256" key="3">
    <source>
        <dbReference type="ARBA" id="ARBA00022989"/>
    </source>
</evidence>
<dbReference type="Pfam" id="PF13515">
    <property type="entry name" value="FUSC_2"/>
    <property type="match status" value="1"/>
</dbReference>
<gene>
    <name evidence="7" type="ORF">FHS36_005286</name>
</gene>